<evidence type="ECO:0000256" key="1">
    <source>
        <dbReference type="SAM" id="MobiDB-lite"/>
    </source>
</evidence>
<proteinExistence type="predicted"/>
<feature type="compositionally biased region" description="Basic and acidic residues" evidence="1">
    <location>
        <begin position="455"/>
        <end position="465"/>
    </location>
</feature>
<gene>
    <name evidence="3" type="ORF">BDP27DRAFT_1398410</name>
</gene>
<dbReference type="SMART" id="SM00066">
    <property type="entry name" value="GAL4"/>
    <property type="match status" value="1"/>
</dbReference>
<evidence type="ECO:0000313" key="4">
    <source>
        <dbReference type="Proteomes" id="UP000772434"/>
    </source>
</evidence>
<feature type="compositionally biased region" description="Pro residues" evidence="1">
    <location>
        <begin position="368"/>
        <end position="381"/>
    </location>
</feature>
<evidence type="ECO:0000259" key="2">
    <source>
        <dbReference type="PROSITE" id="PS50048"/>
    </source>
</evidence>
<dbReference type="EMBL" id="JADNRY010000007">
    <property type="protein sequence ID" value="KAF9076128.1"/>
    <property type="molecule type" value="Genomic_DNA"/>
</dbReference>
<feature type="region of interest" description="Disordered" evidence="1">
    <location>
        <begin position="435"/>
        <end position="478"/>
    </location>
</feature>
<reference evidence="3" key="1">
    <citation type="submission" date="2020-11" db="EMBL/GenBank/DDBJ databases">
        <authorList>
            <consortium name="DOE Joint Genome Institute"/>
            <person name="Ahrendt S."/>
            <person name="Riley R."/>
            <person name="Andreopoulos W."/>
            <person name="Labutti K."/>
            <person name="Pangilinan J."/>
            <person name="Ruiz-Duenas F.J."/>
            <person name="Barrasa J.M."/>
            <person name="Sanchez-Garcia M."/>
            <person name="Camarero S."/>
            <person name="Miyauchi S."/>
            <person name="Serrano A."/>
            <person name="Linde D."/>
            <person name="Babiker R."/>
            <person name="Drula E."/>
            <person name="Ayuso-Fernandez I."/>
            <person name="Pacheco R."/>
            <person name="Padilla G."/>
            <person name="Ferreira P."/>
            <person name="Barriuso J."/>
            <person name="Kellner H."/>
            <person name="Castanera R."/>
            <person name="Alfaro M."/>
            <person name="Ramirez L."/>
            <person name="Pisabarro A.G."/>
            <person name="Kuo A."/>
            <person name="Tritt A."/>
            <person name="Lipzen A."/>
            <person name="He G."/>
            <person name="Yan M."/>
            <person name="Ng V."/>
            <person name="Cullen D."/>
            <person name="Martin F."/>
            <person name="Rosso M.-N."/>
            <person name="Henrissat B."/>
            <person name="Hibbett D."/>
            <person name="Martinez A.T."/>
            <person name="Grigoriev I.V."/>
        </authorList>
    </citation>
    <scope>NUCLEOTIDE SEQUENCE</scope>
    <source>
        <strain evidence="3">AH 40177</strain>
    </source>
</reference>
<feature type="region of interest" description="Disordered" evidence="1">
    <location>
        <begin position="266"/>
        <end position="392"/>
    </location>
</feature>
<dbReference type="PROSITE" id="PS00463">
    <property type="entry name" value="ZN2_CY6_FUNGAL_1"/>
    <property type="match status" value="1"/>
</dbReference>
<feature type="compositionally biased region" description="Polar residues" evidence="1">
    <location>
        <begin position="220"/>
        <end position="235"/>
    </location>
</feature>
<dbReference type="InterPro" id="IPR001138">
    <property type="entry name" value="Zn2Cys6_DnaBD"/>
</dbReference>
<dbReference type="Proteomes" id="UP000772434">
    <property type="component" value="Unassembled WGS sequence"/>
</dbReference>
<sequence length="478" mass="52106">MADHSSARQPFDGLYSYPQEALMSASSYGSGHYNDLSLPTNNTVHHGLTSRPQTRHYGKIQPGSNLTPFAQFLKEDDERFFATFPDAAKAAAQQQQWLVLSDDYRDFGGSAAFSANSSTSIYTFTSATPPGNTQVVDVVQGDYSAEYGSSNQIPYPYPHSRTSGGDILGEGYNPVSEPVIASQDVIQPAQHNFNTVPFYPPTISPEVHSDLHRFQHESLMLSSPQSTEHSPQYDSSPGMDYLHSPVDFIEPIFSPAENHQIYSLSPEANVPASPSTPSLPLPPSAMSPVSMMTPPEQLTLPPLPPEPQSDSEPLADDPSGPSSSKAVLPKPSVKRKRRRNLNLSEELQSNSRSGSPRNYMYGKIPLQKPTPPPVPKAPKPRPASSSTASQSEKKSLALACFFCRGRKIACGPQDPNSADRTCNQCHRRSLKCEYPTESRRGMRKKKSVMISSNLRTEKDFGEPRASKVASSSTSGSTA</sequence>
<dbReference type="PROSITE" id="PS50048">
    <property type="entry name" value="ZN2_CY6_FUNGAL_2"/>
    <property type="match status" value="1"/>
</dbReference>
<dbReference type="SUPFAM" id="SSF57701">
    <property type="entry name" value="Zn2/Cys6 DNA-binding domain"/>
    <property type="match status" value="1"/>
</dbReference>
<dbReference type="OrthoDB" id="39175at2759"/>
<keyword evidence="4" id="KW-1185">Reference proteome</keyword>
<dbReference type="GO" id="GO:0000981">
    <property type="term" value="F:DNA-binding transcription factor activity, RNA polymerase II-specific"/>
    <property type="evidence" value="ECO:0007669"/>
    <property type="project" value="InterPro"/>
</dbReference>
<feature type="compositionally biased region" description="Low complexity" evidence="1">
    <location>
        <begin position="286"/>
        <end position="300"/>
    </location>
</feature>
<dbReference type="CDD" id="cd00067">
    <property type="entry name" value="GAL4"/>
    <property type="match status" value="1"/>
</dbReference>
<protein>
    <recommendedName>
        <fullName evidence="2">Zn(2)-C6 fungal-type domain-containing protein</fullName>
    </recommendedName>
</protein>
<dbReference type="GO" id="GO:0008270">
    <property type="term" value="F:zinc ion binding"/>
    <property type="evidence" value="ECO:0007669"/>
    <property type="project" value="InterPro"/>
</dbReference>
<organism evidence="3 4">
    <name type="scientific">Rhodocollybia butyracea</name>
    <dbReference type="NCBI Taxonomy" id="206335"/>
    <lineage>
        <taxon>Eukaryota</taxon>
        <taxon>Fungi</taxon>
        <taxon>Dikarya</taxon>
        <taxon>Basidiomycota</taxon>
        <taxon>Agaricomycotina</taxon>
        <taxon>Agaricomycetes</taxon>
        <taxon>Agaricomycetidae</taxon>
        <taxon>Agaricales</taxon>
        <taxon>Marasmiineae</taxon>
        <taxon>Omphalotaceae</taxon>
        <taxon>Rhodocollybia</taxon>
    </lineage>
</organism>
<dbReference type="Gene3D" id="4.10.240.10">
    <property type="entry name" value="Zn(2)-C6 fungal-type DNA-binding domain"/>
    <property type="match status" value="1"/>
</dbReference>
<feature type="compositionally biased region" description="Low complexity" evidence="1">
    <location>
        <begin position="466"/>
        <end position="478"/>
    </location>
</feature>
<comment type="caution">
    <text evidence="3">The sequence shown here is derived from an EMBL/GenBank/DDBJ whole genome shotgun (WGS) entry which is preliminary data.</text>
</comment>
<feature type="region of interest" description="Disordered" evidence="1">
    <location>
        <begin position="220"/>
        <end position="241"/>
    </location>
</feature>
<name>A0A9P5UFA0_9AGAR</name>
<accession>A0A9P5UFA0</accession>
<dbReference type="InterPro" id="IPR036864">
    <property type="entry name" value="Zn2-C6_fun-type_DNA-bd_sf"/>
</dbReference>
<dbReference type="Pfam" id="PF00172">
    <property type="entry name" value="Zn_clus"/>
    <property type="match status" value="1"/>
</dbReference>
<feature type="domain" description="Zn(2)-C6 fungal-type" evidence="2">
    <location>
        <begin position="399"/>
        <end position="434"/>
    </location>
</feature>
<feature type="compositionally biased region" description="Polar residues" evidence="1">
    <location>
        <begin position="341"/>
        <end position="356"/>
    </location>
</feature>
<dbReference type="AlphaFoldDB" id="A0A9P5UFA0"/>
<evidence type="ECO:0000313" key="3">
    <source>
        <dbReference type="EMBL" id="KAF9076128.1"/>
    </source>
</evidence>